<organism evidence="1 2">
    <name type="scientific">Fictibacillus phosphorivorans</name>
    <dbReference type="NCBI Taxonomy" id="1221500"/>
    <lineage>
        <taxon>Bacteria</taxon>
        <taxon>Bacillati</taxon>
        <taxon>Bacillota</taxon>
        <taxon>Bacilli</taxon>
        <taxon>Bacillales</taxon>
        <taxon>Fictibacillaceae</taxon>
        <taxon>Fictibacillus</taxon>
    </lineage>
</organism>
<evidence type="ECO:0008006" key="3">
    <source>
        <dbReference type="Google" id="ProtNLM"/>
    </source>
</evidence>
<dbReference type="Proteomes" id="UP000076623">
    <property type="component" value="Chromosome"/>
</dbReference>
<name>A0A160IQ22_9BACL</name>
<dbReference type="AlphaFoldDB" id="A0A160IQ22"/>
<dbReference type="KEGG" id="fpn:ABE65_017685"/>
<evidence type="ECO:0000313" key="2">
    <source>
        <dbReference type="Proteomes" id="UP000076623"/>
    </source>
</evidence>
<gene>
    <name evidence="1" type="ORF">ABE65_017685</name>
</gene>
<dbReference type="EMBL" id="CP015378">
    <property type="protein sequence ID" value="ANC78533.1"/>
    <property type="molecule type" value="Genomic_DNA"/>
</dbReference>
<evidence type="ECO:0000313" key="1">
    <source>
        <dbReference type="EMBL" id="ANC78533.1"/>
    </source>
</evidence>
<accession>A0A160IQ22</accession>
<keyword evidence="2" id="KW-1185">Reference proteome</keyword>
<dbReference type="STRING" id="1221500.ABE65_017685"/>
<dbReference type="RefSeq" id="WP_066397836.1">
    <property type="nucleotide sequence ID" value="NZ_CP015378.1"/>
</dbReference>
<proteinExistence type="predicted"/>
<protein>
    <recommendedName>
        <fullName evidence="3">Clp protease ClpB</fullName>
    </recommendedName>
</protein>
<reference evidence="1 2" key="1">
    <citation type="submission" date="2016-04" db="EMBL/GenBank/DDBJ databases">
        <title>Complete genome sequence of Fictibacillus phosphorivorans G25-29, a strain toxic to nematodes.</title>
        <authorList>
            <person name="Zheng Z."/>
        </authorList>
    </citation>
    <scope>NUCLEOTIDE SEQUENCE [LARGE SCALE GENOMIC DNA]</scope>
    <source>
        <strain evidence="1 2">G25-29</strain>
    </source>
</reference>
<sequence length="118" mass="13628">MKSLLHSLSAIILGISLIIASLILRDGLSGNTTKSNDYYFQNEETVSTLNVMTVKQLSVYLQISEGSIESIIYNDDKDKANMSSYETYAYIPYIKLDNEYRFLKKEIDKWLEYINHNN</sequence>